<evidence type="ECO:0000259" key="6">
    <source>
        <dbReference type="Pfam" id="PF06271"/>
    </source>
</evidence>
<dbReference type="GO" id="GO:0016020">
    <property type="term" value="C:membrane"/>
    <property type="evidence" value="ECO:0007669"/>
    <property type="project" value="UniProtKB-SubCell"/>
</dbReference>
<gene>
    <name evidence="7" type="ORF">EHV08_11075</name>
</gene>
<dbReference type="OrthoDB" id="9814143at2"/>
<organism evidence="7 8">
    <name type="scientific">Prevotella koreensis</name>
    <dbReference type="NCBI Taxonomy" id="2490854"/>
    <lineage>
        <taxon>Bacteria</taxon>
        <taxon>Pseudomonadati</taxon>
        <taxon>Bacteroidota</taxon>
        <taxon>Bacteroidia</taxon>
        <taxon>Bacteroidales</taxon>
        <taxon>Prevotellaceae</taxon>
        <taxon>Prevotella</taxon>
    </lineage>
</organism>
<dbReference type="Pfam" id="PF06271">
    <property type="entry name" value="RDD"/>
    <property type="match status" value="1"/>
</dbReference>
<dbReference type="InterPro" id="IPR010432">
    <property type="entry name" value="RDD"/>
</dbReference>
<dbReference type="PANTHER" id="PTHR38480">
    <property type="entry name" value="SLR0254 PROTEIN"/>
    <property type="match status" value="1"/>
</dbReference>
<evidence type="ECO:0000256" key="3">
    <source>
        <dbReference type="ARBA" id="ARBA00022989"/>
    </source>
</evidence>
<keyword evidence="2 5" id="KW-0812">Transmembrane</keyword>
<dbReference type="AlphaFoldDB" id="A0A432LN36"/>
<keyword evidence="4 5" id="KW-0472">Membrane</keyword>
<dbReference type="RefSeq" id="WP_126679322.1">
    <property type="nucleotide sequence ID" value="NZ_RYYU01000001.1"/>
</dbReference>
<feature type="transmembrane region" description="Helical" evidence="5">
    <location>
        <begin position="59"/>
        <end position="81"/>
    </location>
</feature>
<evidence type="ECO:0000313" key="7">
    <source>
        <dbReference type="EMBL" id="RUL60230.1"/>
    </source>
</evidence>
<feature type="transmembrane region" description="Helical" evidence="5">
    <location>
        <begin position="25"/>
        <end position="47"/>
    </location>
</feature>
<sequence>MSQTNIITGQYVRISQSPASIVSRIIAWLIDIILIIIYTTGITFSLINISPNIDSDVTLIVFLMIIYFPALCYPLICEVFFNGQSIGKKILKIRVVKKDGSMPTLGDYVMRWLLFIADGPLMGGLGIVFILFSKNSQRLGDMAAGTMVIKANGYSRNRVSLNEFGYVSSNYVPYFPQAADLTLKQADVIKRCLQSEERLRIIRISRLAQKLRAMFGVSHLRMSDEQFLQVLLHDFQYYALEEV</sequence>
<evidence type="ECO:0000256" key="2">
    <source>
        <dbReference type="ARBA" id="ARBA00022692"/>
    </source>
</evidence>
<evidence type="ECO:0000256" key="4">
    <source>
        <dbReference type="ARBA" id="ARBA00023136"/>
    </source>
</evidence>
<dbReference type="Proteomes" id="UP000278983">
    <property type="component" value="Unassembled WGS sequence"/>
</dbReference>
<protein>
    <submittedName>
        <fullName evidence="7">RDD family protein</fullName>
    </submittedName>
</protein>
<reference evidence="7 8" key="1">
    <citation type="submission" date="2018-12" db="EMBL/GenBank/DDBJ databases">
        <title>Genome sequencing of Prevotella sp. KCOM 3155 (= JS262).</title>
        <authorList>
            <person name="Kook J.-K."/>
            <person name="Park S.-N."/>
            <person name="Lim Y.K."/>
        </authorList>
    </citation>
    <scope>NUCLEOTIDE SEQUENCE [LARGE SCALE GENOMIC DNA]</scope>
    <source>
        <strain evidence="7 8">KCOM 3155</strain>
    </source>
</reference>
<evidence type="ECO:0000256" key="5">
    <source>
        <dbReference type="SAM" id="Phobius"/>
    </source>
</evidence>
<evidence type="ECO:0000313" key="8">
    <source>
        <dbReference type="Proteomes" id="UP000278983"/>
    </source>
</evidence>
<keyword evidence="8" id="KW-1185">Reference proteome</keyword>
<comment type="subcellular location">
    <subcellularLocation>
        <location evidence="1">Membrane</location>
        <topology evidence="1">Multi-pass membrane protein</topology>
    </subcellularLocation>
</comment>
<proteinExistence type="predicted"/>
<feature type="domain" description="RDD" evidence="6">
    <location>
        <begin position="19"/>
        <end position="145"/>
    </location>
</feature>
<evidence type="ECO:0000256" key="1">
    <source>
        <dbReference type="ARBA" id="ARBA00004141"/>
    </source>
</evidence>
<comment type="caution">
    <text evidence="7">The sequence shown here is derived from an EMBL/GenBank/DDBJ whole genome shotgun (WGS) entry which is preliminary data.</text>
</comment>
<dbReference type="EMBL" id="RYYU01000001">
    <property type="protein sequence ID" value="RUL60230.1"/>
    <property type="molecule type" value="Genomic_DNA"/>
</dbReference>
<feature type="transmembrane region" description="Helical" evidence="5">
    <location>
        <begin position="112"/>
        <end position="132"/>
    </location>
</feature>
<dbReference type="PANTHER" id="PTHR38480:SF1">
    <property type="entry name" value="SLR0254 PROTEIN"/>
    <property type="match status" value="1"/>
</dbReference>
<keyword evidence="3 5" id="KW-1133">Transmembrane helix</keyword>
<accession>A0A432LN36</accession>
<name>A0A432LN36_9BACT</name>